<dbReference type="KEGG" id="salf:SMD44_08379"/>
<dbReference type="AlphaFoldDB" id="A0A1Z1WRE8"/>
<evidence type="ECO:0000313" key="3">
    <source>
        <dbReference type="Proteomes" id="UP000195880"/>
    </source>
</evidence>
<dbReference type="Proteomes" id="UP000195880">
    <property type="component" value="Chromosome"/>
</dbReference>
<sequence>MSPSCSSLPVTTHATTNAWIERAVRTVHACTREAAARLSGSATADPAPHIADLEVILGRVRLSLAPLVHPLSPLRARRVRARQVIALLDECADQVRSLTAIATDPVASCDDRLAAACARVEAAVEALIASEEALTAPPPPPPSSTPGPSNRPSRICTAWSGHCSNSRRRCAARRVTPLIGA</sequence>
<dbReference type="eggNOG" id="COG1289">
    <property type="taxonomic scope" value="Bacteria"/>
</dbReference>
<evidence type="ECO:0000256" key="1">
    <source>
        <dbReference type="SAM" id="MobiDB-lite"/>
    </source>
</evidence>
<dbReference type="EMBL" id="CP021748">
    <property type="protein sequence ID" value="ARX88892.1"/>
    <property type="molecule type" value="Genomic_DNA"/>
</dbReference>
<organism evidence="2 3">
    <name type="scientific">Streptomyces alboflavus</name>
    <dbReference type="NCBI Taxonomy" id="67267"/>
    <lineage>
        <taxon>Bacteria</taxon>
        <taxon>Bacillati</taxon>
        <taxon>Actinomycetota</taxon>
        <taxon>Actinomycetes</taxon>
        <taxon>Kitasatosporales</taxon>
        <taxon>Streptomycetaceae</taxon>
        <taxon>Streptomyces</taxon>
    </lineage>
</organism>
<dbReference type="STRING" id="67267.GCA_000716675_00390"/>
<evidence type="ECO:0000313" key="2">
    <source>
        <dbReference type="EMBL" id="ARX88892.1"/>
    </source>
</evidence>
<accession>A0A1Z1WRE8</accession>
<gene>
    <name evidence="2" type="ORF">SMD44_08379</name>
</gene>
<protein>
    <submittedName>
        <fullName evidence="2">Membrane protein</fullName>
    </submittedName>
</protein>
<keyword evidence="3" id="KW-1185">Reference proteome</keyword>
<name>A0A1Z1WRE8_9ACTN</name>
<reference evidence="2 3" key="1">
    <citation type="submission" date="2017-05" db="EMBL/GenBank/DDBJ databases">
        <title>Streptomyces alboflavus Genome sequencing and assembly.</title>
        <authorList>
            <person name="Wang Y."/>
            <person name="Du B."/>
            <person name="Ding Y."/>
            <person name="Liu H."/>
            <person name="Hou Q."/>
            <person name="Liu K."/>
            <person name="Wang C."/>
            <person name="Yao L."/>
        </authorList>
    </citation>
    <scope>NUCLEOTIDE SEQUENCE [LARGE SCALE GENOMIC DNA]</scope>
    <source>
        <strain evidence="2 3">MDJK44</strain>
    </source>
</reference>
<feature type="compositionally biased region" description="Pro residues" evidence="1">
    <location>
        <begin position="136"/>
        <end position="145"/>
    </location>
</feature>
<feature type="region of interest" description="Disordered" evidence="1">
    <location>
        <begin position="131"/>
        <end position="152"/>
    </location>
</feature>
<proteinExistence type="predicted"/>